<comment type="caution">
    <text evidence="1">The sequence shown here is derived from an EMBL/GenBank/DDBJ whole genome shotgun (WGS) entry which is preliminary data.</text>
</comment>
<name>A0A3E0WQB7_9GAMM</name>
<dbReference type="AlphaFoldDB" id="A0A3E0WQB7"/>
<organism evidence="1 2">
    <name type="scientific">Alkalilimnicola ehrlichii</name>
    <dbReference type="NCBI Taxonomy" id="351052"/>
    <lineage>
        <taxon>Bacteria</taxon>
        <taxon>Pseudomonadati</taxon>
        <taxon>Pseudomonadota</taxon>
        <taxon>Gammaproteobacteria</taxon>
        <taxon>Chromatiales</taxon>
        <taxon>Ectothiorhodospiraceae</taxon>
        <taxon>Alkalilimnicola</taxon>
    </lineage>
</organism>
<keyword evidence="2" id="KW-1185">Reference proteome</keyword>
<evidence type="ECO:0000313" key="2">
    <source>
        <dbReference type="Proteomes" id="UP000256763"/>
    </source>
</evidence>
<dbReference type="Proteomes" id="UP000256763">
    <property type="component" value="Unassembled WGS sequence"/>
</dbReference>
<proteinExistence type="predicted"/>
<sequence>MQTQTISDSTNMQALHGGEATMSSIELRDLINAARLEHGESEVANRHFLARVEDELEGELGPRKTFTHPRNGAKVGFYELTRDQCTLVGMRESKAVRRTVLAKLKAMDSALPVIKDPQLAAVATMLTQLDAVKQEQASQRNEIADIRAKVETSPRDYYTVAGYASLRGLSLDVKRASLLGRKASKLSREYGVDTGEAHSEVFGTVKTYHVDVLAEVFNEEAA</sequence>
<protein>
    <submittedName>
        <fullName evidence="1">Uncharacterized protein</fullName>
    </submittedName>
</protein>
<gene>
    <name evidence="1" type="ORF">CAL65_13645</name>
</gene>
<dbReference type="EMBL" id="NFZW01000013">
    <property type="protein sequence ID" value="RFA35144.1"/>
    <property type="molecule type" value="Genomic_DNA"/>
</dbReference>
<dbReference type="RefSeq" id="WP_116348033.1">
    <property type="nucleotide sequence ID" value="NZ_NFZW01000013.1"/>
</dbReference>
<reference evidence="2" key="1">
    <citation type="submission" date="2017-05" db="EMBL/GenBank/DDBJ databases">
        <authorList>
            <person name="Sharma S."/>
            <person name="Sidhu C."/>
            <person name="Pinnaka A.K."/>
        </authorList>
    </citation>
    <scope>NUCLEOTIDE SEQUENCE [LARGE SCALE GENOMIC DNA]</scope>
    <source>
        <strain evidence="2">AK93</strain>
    </source>
</reference>
<accession>A0A3E0WQB7</accession>
<evidence type="ECO:0000313" key="1">
    <source>
        <dbReference type="EMBL" id="RFA35144.1"/>
    </source>
</evidence>